<dbReference type="GO" id="GO:0016491">
    <property type="term" value="F:oxidoreductase activity"/>
    <property type="evidence" value="ECO:0007669"/>
    <property type="project" value="UniProtKB-KW"/>
</dbReference>
<dbReference type="EMBL" id="QUBR01000002">
    <property type="protein sequence ID" value="REK70777.1"/>
    <property type="molecule type" value="Genomic_DNA"/>
</dbReference>
<dbReference type="InterPro" id="IPR020904">
    <property type="entry name" value="Sc_DH/Rdtase_CS"/>
</dbReference>
<dbReference type="Pfam" id="PF13561">
    <property type="entry name" value="adh_short_C2"/>
    <property type="match status" value="1"/>
</dbReference>
<gene>
    <name evidence="4" type="ORF">DX116_16930</name>
</gene>
<dbReference type="Gene3D" id="3.40.50.720">
    <property type="entry name" value="NAD(P)-binding Rossmann-like Domain"/>
    <property type="match status" value="1"/>
</dbReference>
<proteinExistence type="inferred from homology"/>
<dbReference type="NCBIfam" id="TIGR03971">
    <property type="entry name" value="SDR_subfam_1"/>
    <property type="match status" value="1"/>
</dbReference>
<comment type="caution">
    <text evidence="4">The sequence shown here is derived from an EMBL/GenBank/DDBJ whole genome shotgun (WGS) entry which is preliminary data.</text>
</comment>
<keyword evidence="5" id="KW-1185">Reference proteome</keyword>
<keyword evidence="3" id="KW-0520">NAD</keyword>
<dbReference type="InterPro" id="IPR002347">
    <property type="entry name" value="SDR_fam"/>
</dbReference>
<dbReference type="CDD" id="cd05233">
    <property type="entry name" value="SDR_c"/>
    <property type="match status" value="1"/>
</dbReference>
<dbReference type="OrthoDB" id="3206777at2"/>
<dbReference type="Proteomes" id="UP000265581">
    <property type="component" value="Unassembled WGS sequence"/>
</dbReference>
<dbReference type="AlphaFoldDB" id="A0A371P4A7"/>
<evidence type="ECO:0000256" key="2">
    <source>
        <dbReference type="ARBA" id="ARBA00023002"/>
    </source>
</evidence>
<comment type="similarity">
    <text evidence="1">Belongs to the short-chain dehydrogenases/reductases (SDR) family.</text>
</comment>
<evidence type="ECO:0000313" key="5">
    <source>
        <dbReference type="Proteomes" id="UP000265581"/>
    </source>
</evidence>
<evidence type="ECO:0000256" key="1">
    <source>
        <dbReference type="ARBA" id="ARBA00006484"/>
    </source>
</evidence>
<dbReference type="PRINTS" id="PR00080">
    <property type="entry name" value="SDRFAMILY"/>
</dbReference>
<dbReference type="PROSITE" id="PS00061">
    <property type="entry name" value="ADH_SHORT"/>
    <property type="match status" value="1"/>
</dbReference>
<name>A0A371P4A7_9ACTN</name>
<dbReference type="PANTHER" id="PTHR24321">
    <property type="entry name" value="DEHYDROGENASES, SHORT CHAIN"/>
    <property type="match status" value="1"/>
</dbReference>
<dbReference type="PANTHER" id="PTHR24321:SF8">
    <property type="entry name" value="ESTRADIOL 17-BETA-DEHYDROGENASE 8-RELATED"/>
    <property type="match status" value="1"/>
</dbReference>
<dbReference type="FunFam" id="3.40.50.720:FF:000084">
    <property type="entry name" value="Short-chain dehydrogenase reductase"/>
    <property type="match status" value="1"/>
</dbReference>
<evidence type="ECO:0000313" key="4">
    <source>
        <dbReference type="EMBL" id="REK70777.1"/>
    </source>
</evidence>
<dbReference type="NCBIfam" id="NF009467">
    <property type="entry name" value="PRK12826.1-3"/>
    <property type="match status" value="1"/>
</dbReference>
<evidence type="ECO:0000256" key="3">
    <source>
        <dbReference type="ARBA" id="ARBA00023027"/>
    </source>
</evidence>
<dbReference type="InterPro" id="IPR036291">
    <property type="entry name" value="NAD(P)-bd_dom_sf"/>
</dbReference>
<accession>A0A371P4A7</accession>
<dbReference type="SUPFAM" id="SSF51735">
    <property type="entry name" value="NAD(P)-binding Rossmann-fold domains"/>
    <property type="match status" value="1"/>
</dbReference>
<protein>
    <submittedName>
        <fullName evidence="4">NAD(P)-dependent oxidoreductase</fullName>
    </submittedName>
</protein>
<dbReference type="InterPro" id="IPR023985">
    <property type="entry name" value="SDR_subfam_1"/>
</dbReference>
<keyword evidence="2" id="KW-0560">Oxidoreductase</keyword>
<organism evidence="4 5">
    <name type="scientific">Aeromicrobium endophyticum</name>
    <dbReference type="NCBI Taxonomy" id="2292704"/>
    <lineage>
        <taxon>Bacteria</taxon>
        <taxon>Bacillati</taxon>
        <taxon>Actinomycetota</taxon>
        <taxon>Actinomycetes</taxon>
        <taxon>Propionibacteriales</taxon>
        <taxon>Nocardioidaceae</taxon>
        <taxon>Aeromicrobium</taxon>
    </lineage>
</organism>
<reference evidence="4 5" key="1">
    <citation type="submission" date="2018-08" db="EMBL/GenBank/DDBJ databases">
        <title>Aeromicrobium sp. M2KJ-4, whole genome shotgun sequence.</title>
        <authorList>
            <person name="Tuo L."/>
        </authorList>
    </citation>
    <scope>NUCLEOTIDE SEQUENCE [LARGE SCALE GENOMIC DNA]</scope>
    <source>
        <strain evidence="4 5">M2KJ-4</strain>
    </source>
</reference>
<sequence length="270" mass="28340">MARLSGKVAFITGAARGQGRAHAIRLASEGADILMLDLAGPLPGVPYDSATPDDLAETVRLVEATGRRVVSTVGDVRDLESMRDFVTRGVEQLGGLDIVVANAGICIPATWDQVTPQIFKDTMDINVTGVWNTVMVSADHLIARGGGSVVLISSYAGKKVQPFMVNYTTSKHAVTGMTRAFAAELGRHKIRVNSVHPGAVDTPMGSGDMQGSLARAGESNPALNAMGTPFLPQFAASADEISSTVLFLASDDSSFMTSEHISVDGGAQYF</sequence>
<dbReference type="RefSeq" id="WP_119705362.1">
    <property type="nucleotide sequence ID" value="NZ_JBHSOI010000002.1"/>
</dbReference>
<dbReference type="PRINTS" id="PR00081">
    <property type="entry name" value="GDHRDH"/>
</dbReference>